<gene>
    <name evidence="1" type="ORF">GA0070623_1569</name>
</gene>
<dbReference type="RefSeq" id="WP_067310290.1">
    <property type="nucleotide sequence ID" value="NZ_LRMV01000089.1"/>
</dbReference>
<proteinExistence type="predicted"/>
<dbReference type="EMBL" id="LT607752">
    <property type="protein sequence ID" value="SCG48356.1"/>
    <property type="molecule type" value="Genomic_DNA"/>
</dbReference>
<dbReference type="AlphaFoldDB" id="A0A109IJ60"/>
<organism evidence="1 2">
    <name type="scientific">Micromonospora rifamycinica</name>
    <dbReference type="NCBI Taxonomy" id="291594"/>
    <lineage>
        <taxon>Bacteria</taxon>
        <taxon>Bacillati</taxon>
        <taxon>Actinomycetota</taxon>
        <taxon>Actinomycetes</taxon>
        <taxon>Micromonosporales</taxon>
        <taxon>Micromonosporaceae</taxon>
        <taxon>Micromonospora</taxon>
    </lineage>
</organism>
<dbReference type="Pfam" id="PF13279">
    <property type="entry name" value="4HBT_2"/>
    <property type="match status" value="1"/>
</dbReference>
<keyword evidence="2" id="KW-1185">Reference proteome</keyword>
<dbReference type="SUPFAM" id="SSF54637">
    <property type="entry name" value="Thioesterase/thiol ester dehydrase-isomerase"/>
    <property type="match status" value="2"/>
</dbReference>
<protein>
    <submittedName>
        <fullName evidence="1">Thioesterase-like superfamily protein</fullName>
    </submittedName>
</protein>
<dbReference type="Proteomes" id="UP000198226">
    <property type="component" value="Chromosome I"/>
</dbReference>
<sequence length="312" mass="34257">MSTLAPPAPTPSVLVSRPRYEGANIRTWIGFKHFMYLVEEAVLNWLRDQGHGAHALFHQHGLGTEIVDCSVQLPAVLEVDDEVRAEVVAGTGRRLRVQLSVSRGDQDVVVLRGHVTVALLPETDGPVHRPAPAALATWEAATLDAATGLRSELALPADADPASVLTPDGSGAFLWSWRAPYFYCHFSDRVQHSGYVRALEEVVDRFLADRGISVGRMLAERAWIPVVSRARVRLAEPAHMEETVHTVFTVDDVLREMMFSGRMDCWVHRGDRLVLVATATILHGYAISRGPDAGQLARLDPEVCAILTGDRP</sequence>
<reference evidence="2" key="1">
    <citation type="submission" date="2016-06" db="EMBL/GenBank/DDBJ databases">
        <authorList>
            <person name="Varghese N."/>
            <person name="Submissions Spin"/>
        </authorList>
    </citation>
    <scope>NUCLEOTIDE SEQUENCE [LARGE SCALE GENOMIC DNA]</scope>
    <source>
        <strain evidence="2">DSM 44983</strain>
    </source>
</reference>
<accession>A0A109IJ60</accession>
<dbReference type="Gene3D" id="3.10.129.10">
    <property type="entry name" value="Hotdog Thioesterase"/>
    <property type="match status" value="2"/>
</dbReference>
<evidence type="ECO:0000313" key="1">
    <source>
        <dbReference type="EMBL" id="SCG48356.1"/>
    </source>
</evidence>
<dbReference type="OrthoDB" id="4556615at2"/>
<evidence type="ECO:0000313" key="2">
    <source>
        <dbReference type="Proteomes" id="UP000198226"/>
    </source>
</evidence>
<name>A0A109IJ60_9ACTN</name>
<dbReference type="InterPro" id="IPR029069">
    <property type="entry name" value="HotDog_dom_sf"/>
</dbReference>